<dbReference type="Pfam" id="PF00420">
    <property type="entry name" value="Oxidored_q2"/>
    <property type="match status" value="1"/>
</dbReference>
<protein>
    <submittedName>
        <fullName evidence="6">NuoK-like protein</fullName>
    </submittedName>
</protein>
<reference evidence="6 7" key="1">
    <citation type="journal article" date="2013" name="Appl. Environ. Microbiol.">
        <title>Variation of the Virus-Related Elements within Syntenic Genomes of the Hyperthermophilic Archaeon Aeropyrum.</title>
        <authorList>
            <person name="Daifuku T."/>
            <person name="Yoshida T."/>
            <person name="Kitamura T."/>
            <person name="Kawaichi S."/>
            <person name="Inoue T."/>
            <person name="Nomura K."/>
            <person name="Yoshida Y."/>
            <person name="Kuno S."/>
            <person name="Sako Y."/>
        </authorList>
    </citation>
    <scope>NUCLEOTIDE SEQUENCE [LARGE SCALE GENOMIC DNA]</scope>
    <source>
        <strain evidence="6 7">SY1</strain>
    </source>
</reference>
<keyword evidence="3 5" id="KW-1133">Transmembrane helix</keyword>
<keyword evidence="2 5" id="KW-0812">Transmembrane</keyword>
<gene>
    <name evidence="6" type="ORF">ACAM_0891</name>
</gene>
<organism evidence="6 7">
    <name type="scientific">Aeropyrum camini SY1 = JCM 12091</name>
    <dbReference type="NCBI Taxonomy" id="1198449"/>
    <lineage>
        <taxon>Archaea</taxon>
        <taxon>Thermoproteota</taxon>
        <taxon>Thermoprotei</taxon>
        <taxon>Desulfurococcales</taxon>
        <taxon>Desulfurococcaceae</taxon>
        <taxon>Aeropyrum</taxon>
    </lineage>
</organism>
<dbReference type="eggNOG" id="arCOG12271">
    <property type="taxonomic scope" value="Archaea"/>
</dbReference>
<name>U3TE94_9CREN</name>
<feature type="transmembrane region" description="Helical" evidence="5">
    <location>
        <begin position="6"/>
        <end position="26"/>
    </location>
</feature>
<dbReference type="AlphaFoldDB" id="U3TE94"/>
<comment type="subcellular location">
    <subcellularLocation>
        <location evidence="1">Membrane</location>
        <topology evidence="1">Multi-pass membrane protein</topology>
    </subcellularLocation>
</comment>
<accession>U3TE94</accession>
<evidence type="ECO:0000256" key="1">
    <source>
        <dbReference type="ARBA" id="ARBA00004141"/>
    </source>
</evidence>
<evidence type="ECO:0000256" key="4">
    <source>
        <dbReference type="ARBA" id="ARBA00023136"/>
    </source>
</evidence>
<keyword evidence="4 5" id="KW-0472">Membrane</keyword>
<proteinExistence type="predicted"/>
<dbReference type="Gene3D" id="1.10.287.3510">
    <property type="match status" value="1"/>
</dbReference>
<dbReference type="GeneID" id="17110263"/>
<dbReference type="RefSeq" id="WP_022541633.1">
    <property type="nucleotide sequence ID" value="NC_022521.1"/>
</dbReference>
<feature type="transmembrane region" description="Helical" evidence="5">
    <location>
        <begin position="38"/>
        <end position="56"/>
    </location>
</feature>
<evidence type="ECO:0000313" key="6">
    <source>
        <dbReference type="EMBL" id="BAN90360.1"/>
    </source>
</evidence>
<dbReference type="InterPro" id="IPR039428">
    <property type="entry name" value="NUOK/Mnh_C1-like"/>
</dbReference>
<keyword evidence="7" id="KW-1185">Reference proteome</keyword>
<evidence type="ECO:0000256" key="3">
    <source>
        <dbReference type="ARBA" id="ARBA00022989"/>
    </source>
</evidence>
<dbReference type="EMBL" id="AP012489">
    <property type="protein sequence ID" value="BAN90360.1"/>
    <property type="molecule type" value="Genomic_DNA"/>
</dbReference>
<evidence type="ECO:0000313" key="7">
    <source>
        <dbReference type="Proteomes" id="UP000016887"/>
    </source>
</evidence>
<dbReference type="STRING" id="1198449.ACAM_0891"/>
<feature type="transmembrane region" description="Helical" evidence="5">
    <location>
        <begin position="62"/>
        <end position="86"/>
    </location>
</feature>
<dbReference type="GO" id="GO:0016020">
    <property type="term" value="C:membrane"/>
    <property type="evidence" value="ECO:0007669"/>
    <property type="project" value="UniProtKB-SubCell"/>
</dbReference>
<evidence type="ECO:0000256" key="2">
    <source>
        <dbReference type="ARBA" id="ARBA00022692"/>
    </source>
</evidence>
<sequence length="102" mass="10470">MADAALSQVVVLLSAVLAAIGAYGLAGSKNLVRQLISAEVIFNAILLLIIVVLSGSSLAANILGIMLVIVVSGEIIVVVALVAALYRRLGTLETMPLEEEGV</sequence>
<evidence type="ECO:0000256" key="5">
    <source>
        <dbReference type="SAM" id="Phobius"/>
    </source>
</evidence>
<dbReference type="KEGG" id="acj:ACAM_0891"/>
<dbReference type="Proteomes" id="UP000016887">
    <property type="component" value="Chromosome"/>
</dbReference>